<evidence type="ECO:0000313" key="4">
    <source>
        <dbReference type="EMBL" id="MBC5665092.1"/>
    </source>
</evidence>
<dbReference type="SUPFAM" id="SSF49265">
    <property type="entry name" value="Fibronectin type III"/>
    <property type="match status" value="1"/>
</dbReference>
<dbReference type="Pfam" id="PF00041">
    <property type="entry name" value="fn3"/>
    <property type="match status" value="1"/>
</dbReference>
<dbReference type="PANTHER" id="PTHR45867:SF3">
    <property type="entry name" value="ACID PHOSPHATASE TYPE 7"/>
    <property type="match status" value="1"/>
</dbReference>
<keyword evidence="1 2" id="KW-0732">Signal</keyword>
<dbReference type="PROSITE" id="PS50853">
    <property type="entry name" value="FN3"/>
    <property type="match status" value="1"/>
</dbReference>
<evidence type="ECO:0000259" key="3">
    <source>
        <dbReference type="PROSITE" id="PS50853"/>
    </source>
</evidence>
<dbReference type="InterPro" id="IPR015914">
    <property type="entry name" value="PAPs_N"/>
</dbReference>
<organism evidence="4 5">
    <name type="scientific">Dorea hominis</name>
    <dbReference type="NCBI Taxonomy" id="2763040"/>
    <lineage>
        <taxon>Bacteria</taxon>
        <taxon>Bacillati</taxon>
        <taxon>Bacillota</taxon>
        <taxon>Clostridia</taxon>
        <taxon>Lachnospirales</taxon>
        <taxon>Lachnospiraceae</taxon>
        <taxon>Dorea</taxon>
    </lineage>
</organism>
<evidence type="ECO:0000256" key="2">
    <source>
        <dbReference type="SAM" id="SignalP"/>
    </source>
</evidence>
<dbReference type="EMBL" id="JACOOY010000007">
    <property type="protein sequence ID" value="MBC5665092.1"/>
    <property type="molecule type" value="Genomic_DNA"/>
</dbReference>
<dbReference type="Pfam" id="PF02368">
    <property type="entry name" value="Big_2"/>
    <property type="match status" value="1"/>
</dbReference>
<keyword evidence="5" id="KW-1185">Reference proteome</keyword>
<dbReference type="SUPFAM" id="SSF49373">
    <property type="entry name" value="Invasin/intimin cell-adhesion fragments"/>
    <property type="match status" value="1"/>
</dbReference>
<evidence type="ECO:0000256" key="1">
    <source>
        <dbReference type="ARBA" id="ARBA00022729"/>
    </source>
</evidence>
<feature type="signal peptide" evidence="2">
    <location>
        <begin position="1"/>
        <end position="39"/>
    </location>
</feature>
<dbReference type="SUPFAM" id="SSF49363">
    <property type="entry name" value="Purple acid phosphatase, N-terminal domain"/>
    <property type="match status" value="1"/>
</dbReference>
<dbReference type="InterPro" id="IPR003961">
    <property type="entry name" value="FN3_dom"/>
</dbReference>
<dbReference type="CDD" id="cd00063">
    <property type="entry name" value="FN3"/>
    <property type="match status" value="1"/>
</dbReference>
<comment type="caution">
    <text evidence="4">The sequence shown here is derived from an EMBL/GenBank/DDBJ whole genome shotgun (WGS) entry which is preliminary data.</text>
</comment>
<dbReference type="PANTHER" id="PTHR45867">
    <property type="entry name" value="PURPLE ACID PHOSPHATASE"/>
    <property type="match status" value="1"/>
</dbReference>
<dbReference type="InterPro" id="IPR013783">
    <property type="entry name" value="Ig-like_fold"/>
</dbReference>
<dbReference type="InterPro" id="IPR003343">
    <property type="entry name" value="Big_2"/>
</dbReference>
<dbReference type="InterPro" id="IPR008963">
    <property type="entry name" value="Purple_acid_Pase-like_N"/>
</dbReference>
<dbReference type="InterPro" id="IPR004843">
    <property type="entry name" value="Calcineurin-like_PHP"/>
</dbReference>
<feature type="domain" description="Fibronectin type-III" evidence="3">
    <location>
        <begin position="598"/>
        <end position="690"/>
    </location>
</feature>
<dbReference type="SUPFAM" id="SSF56300">
    <property type="entry name" value="Metallo-dependent phosphatases"/>
    <property type="match status" value="1"/>
</dbReference>
<dbReference type="Gene3D" id="2.60.40.1080">
    <property type="match status" value="1"/>
</dbReference>
<evidence type="ECO:0000313" key="5">
    <source>
        <dbReference type="Proteomes" id="UP000647235"/>
    </source>
</evidence>
<proteinExistence type="predicted"/>
<dbReference type="InterPro" id="IPR008964">
    <property type="entry name" value="Invasin/intimin_cell_adhesion"/>
</dbReference>
<dbReference type="Gene3D" id="2.60.40.10">
    <property type="entry name" value="Immunoglobulins"/>
    <property type="match status" value="1"/>
</dbReference>
<accession>A0ABR7EUQ9</accession>
<dbReference type="InterPro" id="IPR036116">
    <property type="entry name" value="FN3_sf"/>
</dbReference>
<sequence length="690" mass="76921">MKEESIVRKIRRSVERNAKKRAMKAAVSAMMLAGGVMMACPSTLSNVQAATEHWNDASAPKSESWNLWKENWDKYSKNYENVSLTPGADETQLNFAYYSKTAETPKVKIATNKDMTDAKEVEGAQTEAVQIDGEQYYSNKATVEGLKENTTYYYQVFQDGKYQDAQKYATKSFQKYSFLYVGDPQIGASSGQTSTDGEVMKNNNLAARNDGYNWNNVLNNAVKRNPQLSFVASAGDQVNTNNNEVQYAAYLGADALRSLPVATTIGNHDSASAQYSMHYNNPNAFDTSGYKNKTQYTEGHTAAGTDYYYTYGNTLFIVLDTNNYNCATHENVMRKAIKENPDVKWKVVMFHHDIYGSGYDHSDSDGMVLRTQLTPLMDKYDIDVVMQGHDHTYSRTYQLQGDGKTHDKFFKTEDTANYSKENNCYEIVNKTQSGTVVNPEGTVYLEANSATGSKYYNLITAKQDYISERSQTWTPSYSVVNVTDDTFEVEVYDADTGNKLDGSSSYKIVKKDVVEAKDQKITATASYTKTETSKAFKLNAKTNGNGKLTYQTSNKSVAAVDANGKVTVKAPGKTTITVKAAATDTYKTATKKITITVAPKKQRIALNNKKAAQLTVKWNKNKKVSGYEFVYADNKNFKKAKTVRKSNATTYTVKKLKTGKTYYVKARAYKTVAGKQIYGAFSSVKKATIK</sequence>
<gene>
    <name evidence="4" type="ORF">H8S07_07340</name>
</gene>
<protein>
    <submittedName>
        <fullName evidence="4">Metallophosphoesterase</fullName>
    </submittedName>
</protein>
<feature type="chain" id="PRO_5046266211" evidence="2">
    <location>
        <begin position="40"/>
        <end position="690"/>
    </location>
</feature>
<dbReference type="Pfam" id="PF16656">
    <property type="entry name" value="Pur_ac_phosph_N"/>
    <property type="match status" value="1"/>
</dbReference>
<dbReference type="Gene3D" id="2.60.40.380">
    <property type="entry name" value="Purple acid phosphatase-like, N-terminal"/>
    <property type="match status" value="1"/>
</dbReference>
<dbReference type="InterPro" id="IPR029052">
    <property type="entry name" value="Metallo-depent_PP-like"/>
</dbReference>
<name>A0ABR7EUQ9_9FIRM</name>
<dbReference type="Proteomes" id="UP000647235">
    <property type="component" value="Unassembled WGS sequence"/>
</dbReference>
<dbReference type="Pfam" id="PF00149">
    <property type="entry name" value="Metallophos"/>
    <property type="match status" value="1"/>
</dbReference>
<reference evidence="4 5" key="1">
    <citation type="submission" date="2020-08" db="EMBL/GenBank/DDBJ databases">
        <title>Genome public.</title>
        <authorList>
            <person name="Liu C."/>
            <person name="Sun Q."/>
        </authorList>
    </citation>
    <scope>NUCLEOTIDE SEQUENCE [LARGE SCALE GENOMIC DNA]</scope>
    <source>
        <strain evidence="4 5">NSJ-36</strain>
    </source>
</reference>
<dbReference type="Gene3D" id="3.60.21.10">
    <property type="match status" value="1"/>
</dbReference>